<evidence type="ECO:0000313" key="1">
    <source>
        <dbReference type="EMBL" id="TFK67113.1"/>
    </source>
</evidence>
<keyword evidence="2" id="KW-1185">Reference proteome</keyword>
<dbReference type="Proteomes" id="UP000308600">
    <property type="component" value="Unassembled WGS sequence"/>
</dbReference>
<proteinExistence type="predicted"/>
<protein>
    <submittedName>
        <fullName evidence="1">Uncharacterized protein</fullName>
    </submittedName>
</protein>
<organism evidence="1 2">
    <name type="scientific">Pluteus cervinus</name>
    <dbReference type="NCBI Taxonomy" id="181527"/>
    <lineage>
        <taxon>Eukaryota</taxon>
        <taxon>Fungi</taxon>
        <taxon>Dikarya</taxon>
        <taxon>Basidiomycota</taxon>
        <taxon>Agaricomycotina</taxon>
        <taxon>Agaricomycetes</taxon>
        <taxon>Agaricomycetidae</taxon>
        <taxon>Agaricales</taxon>
        <taxon>Pluteineae</taxon>
        <taxon>Pluteaceae</taxon>
        <taxon>Pluteus</taxon>
    </lineage>
</organism>
<evidence type="ECO:0000313" key="2">
    <source>
        <dbReference type="Proteomes" id="UP000308600"/>
    </source>
</evidence>
<reference evidence="1 2" key="1">
    <citation type="journal article" date="2019" name="Nat. Ecol. Evol.">
        <title>Megaphylogeny resolves global patterns of mushroom evolution.</title>
        <authorList>
            <person name="Varga T."/>
            <person name="Krizsan K."/>
            <person name="Foldi C."/>
            <person name="Dima B."/>
            <person name="Sanchez-Garcia M."/>
            <person name="Sanchez-Ramirez S."/>
            <person name="Szollosi G.J."/>
            <person name="Szarkandi J.G."/>
            <person name="Papp V."/>
            <person name="Albert L."/>
            <person name="Andreopoulos W."/>
            <person name="Angelini C."/>
            <person name="Antonin V."/>
            <person name="Barry K.W."/>
            <person name="Bougher N.L."/>
            <person name="Buchanan P."/>
            <person name="Buyck B."/>
            <person name="Bense V."/>
            <person name="Catcheside P."/>
            <person name="Chovatia M."/>
            <person name="Cooper J."/>
            <person name="Damon W."/>
            <person name="Desjardin D."/>
            <person name="Finy P."/>
            <person name="Geml J."/>
            <person name="Haridas S."/>
            <person name="Hughes K."/>
            <person name="Justo A."/>
            <person name="Karasinski D."/>
            <person name="Kautmanova I."/>
            <person name="Kiss B."/>
            <person name="Kocsube S."/>
            <person name="Kotiranta H."/>
            <person name="LaButti K.M."/>
            <person name="Lechner B.E."/>
            <person name="Liimatainen K."/>
            <person name="Lipzen A."/>
            <person name="Lukacs Z."/>
            <person name="Mihaltcheva S."/>
            <person name="Morgado L.N."/>
            <person name="Niskanen T."/>
            <person name="Noordeloos M.E."/>
            <person name="Ohm R.A."/>
            <person name="Ortiz-Santana B."/>
            <person name="Ovrebo C."/>
            <person name="Racz N."/>
            <person name="Riley R."/>
            <person name="Savchenko A."/>
            <person name="Shiryaev A."/>
            <person name="Soop K."/>
            <person name="Spirin V."/>
            <person name="Szebenyi C."/>
            <person name="Tomsovsky M."/>
            <person name="Tulloss R.E."/>
            <person name="Uehling J."/>
            <person name="Grigoriev I.V."/>
            <person name="Vagvolgyi C."/>
            <person name="Papp T."/>
            <person name="Martin F.M."/>
            <person name="Miettinen O."/>
            <person name="Hibbett D.S."/>
            <person name="Nagy L.G."/>
        </authorList>
    </citation>
    <scope>NUCLEOTIDE SEQUENCE [LARGE SCALE GENOMIC DNA]</scope>
    <source>
        <strain evidence="1 2">NL-1719</strain>
    </source>
</reference>
<name>A0ACD3AMG3_9AGAR</name>
<dbReference type="EMBL" id="ML208385">
    <property type="protein sequence ID" value="TFK67113.1"/>
    <property type="molecule type" value="Genomic_DNA"/>
</dbReference>
<sequence length="1131" mass="122518">MAFSAIDGLNTSHPVALELTNLRNAVSKLQDEVRQSALHIRRQAVDTSRANDRVTQLGRENTVLRAELGVLRAHADPDSSPDSHPATLQVQQMTLLLRQANAKITAVEEVLQTRNTELVHAKSDVVKARHAADGAYELAARIRGREEEGNTKQRELERRIRALEEEKRMSDLVISDYADLVRSLETKLGRRPATHLRASSSSSSVGGNHLQPNEFAASSTTTLAESISEGKNGLQKLLAEFSVESEQLNSEIERLQQDLDVAKAQHEAERKRGEQDRVTLAKALSELERAKLDDNSAAQMVSRYMKFSQSSTDKLQAAISTIRNRHDATINTLTAQLVDLSKKHQISEDEADELRNAVEELGGEMLKEIYGRRREVALRIRIIGREEQLQEQLNRWIRKGEDSLDRQEAAPSPDHVKWLHEAKYILFTLGGPSEPAESNASGSLMRIIAAEVAVESLAQELQAETTRRLELEKHLILKIPVTVEQDPAPLPQRPDTPQQLVADVASSSPPAKLLHDPVSMDNTPLDTPSAVSGTESPEEVPATSEYPQPTFSPVLSSPPAGSEVSIDDTSSPVLAVDSTTIADEAVESMSSLPSMPATGQEDHITTTSHPDPEDGIISPPRSPSSPSQDLAHGALLQEPNQQVGTTVQGADTQISVTVPDAPPKDDGGHIHEPSPKLYPTTSPLPGLQLSTEPLPLPDHHFDDELTPVATTSTAGTEADTEAQPFVRPLSPLNDAESSVPFLSLPNGDHLQDEVTSAEAPQSPITPAPPVHPLVSRLTEVGKRYDDLQRAFRDCHHALESLKAEVSSTAEPSTLHVSGSKIAPELLRVALDRLDDFTEDSRVELEIRKADEELLINGYQTLLSVPGALSSSPKPTFFSLFASHPPLEADDSPPPPLSEIETQVQSFVDGTDPAVQKAQESLQRKLDDVQHDIAALKQAIYNPDPSPVDSPDVEEPSKASSWTAWITSSPARLSKPLPSLGHGPPPTFGNVMTTPRLRHVSSLNLSSSSISMPSQTPRQSIGGDPRRNNDPFVALGLKIPMPSSFAHSQVQAAPTTIQLPSILSTPTESRAPRARTVSTMYMIGLGARSASGPPSLMNRPRTFSPMIAPRSSMASSVAGAQAPTPTEDGDVE</sequence>
<gene>
    <name evidence="1" type="ORF">BDN72DRAFT_115225</name>
</gene>
<accession>A0ACD3AMG3</accession>